<accession>A0ACB8EDG6</accession>
<proteinExistence type="predicted"/>
<keyword evidence="2" id="KW-1185">Reference proteome</keyword>
<dbReference type="EMBL" id="CM037629">
    <property type="protein sequence ID" value="KAH7990557.1"/>
    <property type="molecule type" value="Genomic_DNA"/>
</dbReference>
<organism evidence="1 2">
    <name type="scientific">Sphaerodactylus townsendi</name>
    <dbReference type="NCBI Taxonomy" id="933632"/>
    <lineage>
        <taxon>Eukaryota</taxon>
        <taxon>Metazoa</taxon>
        <taxon>Chordata</taxon>
        <taxon>Craniata</taxon>
        <taxon>Vertebrata</taxon>
        <taxon>Euteleostomi</taxon>
        <taxon>Lepidosauria</taxon>
        <taxon>Squamata</taxon>
        <taxon>Bifurcata</taxon>
        <taxon>Gekkota</taxon>
        <taxon>Sphaerodactylidae</taxon>
        <taxon>Sphaerodactylus</taxon>
    </lineage>
</organism>
<evidence type="ECO:0000313" key="1">
    <source>
        <dbReference type="EMBL" id="KAH7990557.1"/>
    </source>
</evidence>
<sequence length="101" mass="11838">MSKIPKGKDIENHLRFFSVEIELGAPRALSLRPQNGSMILYNRKKVKYRKDGYCWKKRKDGKTTREDHMKLKVQGVEWRVAEVKQLRSQVFPYKALASSLT</sequence>
<reference evidence="1" key="1">
    <citation type="submission" date="2021-08" db="EMBL/GenBank/DDBJ databases">
        <title>The first chromosome-level gecko genome reveals the dynamic sex chromosomes of Neotropical dwarf geckos (Sphaerodactylidae: Sphaerodactylus).</title>
        <authorList>
            <person name="Pinto B.J."/>
            <person name="Keating S.E."/>
            <person name="Gamble T."/>
        </authorList>
    </citation>
    <scope>NUCLEOTIDE SEQUENCE</scope>
    <source>
        <strain evidence="1">TG3544</strain>
    </source>
</reference>
<name>A0ACB8EDG6_9SAUR</name>
<dbReference type="Proteomes" id="UP000827872">
    <property type="component" value="Linkage Group LG16"/>
</dbReference>
<comment type="caution">
    <text evidence="1">The sequence shown here is derived from an EMBL/GenBank/DDBJ whole genome shotgun (WGS) entry which is preliminary data.</text>
</comment>
<gene>
    <name evidence="1" type="ORF">K3G42_008382</name>
</gene>
<evidence type="ECO:0000313" key="2">
    <source>
        <dbReference type="Proteomes" id="UP000827872"/>
    </source>
</evidence>
<protein>
    <submittedName>
        <fullName evidence="1">Uncharacterized protein</fullName>
    </submittedName>
</protein>